<dbReference type="Proteomes" id="UP000290288">
    <property type="component" value="Unassembled WGS sequence"/>
</dbReference>
<feature type="compositionally biased region" description="Acidic residues" evidence="1">
    <location>
        <begin position="253"/>
        <end position="264"/>
    </location>
</feature>
<proteinExistence type="predicted"/>
<comment type="caution">
    <text evidence="2">The sequence shown here is derived from an EMBL/GenBank/DDBJ whole genome shotgun (WGS) entry which is preliminary data.</text>
</comment>
<dbReference type="AlphaFoldDB" id="A0A4V1Q4G7"/>
<keyword evidence="3" id="KW-1185">Reference proteome</keyword>
<evidence type="ECO:0000256" key="1">
    <source>
        <dbReference type="SAM" id="MobiDB-lite"/>
    </source>
</evidence>
<feature type="region of interest" description="Disordered" evidence="1">
    <location>
        <begin position="240"/>
        <end position="289"/>
    </location>
</feature>
<organism evidence="2 3">
    <name type="scientific">Candolleomyces aberdarensis</name>
    <dbReference type="NCBI Taxonomy" id="2316362"/>
    <lineage>
        <taxon>Eukaryota</taxon>
        <taxon>Fungi</taxon>
        <taxon>Dikarya</taxon>
        <taxon>Basidiomycota</taxon>
        <taxon>Agaricomycotina</taxon>
        <taxon>Agaricomycetes</taxon>
        <taxon>Agaricomycetidae</taxon>
        <taxon>Agaricales</taxon>
        <taxon>Agaricineae</taxon>
        <taxon>Psathyrellaceae</taxon>
        <taxon>Candolleomyces</taxon>
    </lineage>
</organism>
<dbReference type="EMBL" id="SDEE01000087">
    <property type="protein sequence ID" value="RXW22028.1"/>
    <property type="molecule type" value="Genomic_DNA"/>
</dbReference>
<evidence type="ECO:0000313" key="2">
    <source>
        <dbReference type="EMBL" id="RXW22028.1"/>
    </source>
</evidence>
<evidence type="ECO:0000313" key="3">
    <source>
        <dbReference type="Proteomes" id="UP000290288"/>
    </source>
</evidence>
<protein>
    <submittedName>
        <fullName evidence="2">Uncharacterized protein</fullName>
    </submittedName>
</protein>
<accession>A0A4V1Q4G7</accession>
<gene>
    <name evidence="2" type="ORF">EST38_g3826</name>
</gene>
<dbReference type="OrthoDB" id="2875868at2759"/>
<name>A0A4V1Q4G7_9AGAR</name>
<sequence>MPVYRPRFSVRLCRLPELRKCVLNAQEMPQPDGSLRPTIYHWSSTRNSLHYWHWPSYPCGRRVPPDELESYMLVHICMPPSCLCAFVDDDVYTPSKISLVEAINENKESQRHRPYIGEYVAECASEESCGYFVVLERFYTQKVLATMVYKKRDRPLDPHMWDFLKDEEDQPLQEEVASGFRRMMAGSCEEFAEATTETTDLFHTLEFDGLKASQFWELFIECASCQHVMPRHLYPYSHRCSKRTRDSDTTDAVPEEDSEGEEPEGPGAEVDRPAGPPTATEVGGAGGGTQQFTRAQAIDELREIVRHTSGHDTADMEVEDIMNYFSELMPEDDPREDIVEMLRYLD</sequence>
<reference evidence="2 3" key="1">
    <citation type="submission" date="2019-01" db="EMBL/GenBank/DDBJ databases">
        <title>Draft genome sequence of Psathyrella aberdarensis IHI B618.</title>
        <authorList>
            <person name="Buettner E."/>
            <person name="Kellner H."/>
        </authorList>
    </citation>
    <scope>NUCLEOTIDE SEQUENCE [LARGE SCALE GENOMIC DNA]</scope>
    <source>
        <strain evidence="2 3">IHI B618</strain>
    </source>
</reference>